<feature type="transmembrane region" description="Helical" evidence="7">
    <location>
        <begin position="44"/>
        <end position="62"/>
    </location>
</feature>
<protein>
    <recommendedName>
        <fullName evidence="10">ABC transporter permease</fullName>
    </recommendedName>
</protein>
<dbReference type="GeneID" id="301040393"/>
<organism evidence="8 9">
    <name type="scientific">Agrobacterium cavarae</name>
    <dbReference type="NCBI Taxonomy" id="2528239"/>
    <lineage>
        <taxon>Bacteria</taxon>
        <taxon>Pseudomonadati</taxon>
        <taxon>Pseudomonadota</taxon>
        <taxon>Alphaproteobacteria</taxon>
        <taxon>Hyphomicrobiales</taxon>
        <taxon>Rhizobiaceae</taxon>
        <taxon>Rhizobium/Agrobacterium group</taxon>
        <taxon>Agrobacterium</taxon>
    </lineage>
</organism>
<evidence type="ECO:0000256" key="6">
    <source>
        <dbReference type="ARBA" id="ARBA00023136"/>
    </source>
</evidence>
<name>A0ABY1YBX7_9HYPH</name>
<evidence type="ECO:0008006" key="10">
    <source>
        <dbReference type="Google" id="ProtNLM"/>
    </source>
</evidence>
<evidence type="ECO:0000256" key="1">
    <source>
        <dbReference type="ARBA" id="ARBA00004651"/>
    </source>
</evidence>
<dbReference type="PANTHER" id="PTHR30151:SF41">
    <property type="entry name" value="ABC TRANSPORTER PERMEASE PROTEIN"/>
    <property type="match status" value="1"/>
</dbReference>
<accession>A0ABY1YBX7</accession>
<evidence type="ECO:0000313" key="8">
    <source>
        <dbReference type="EMBL" id="TBN17029.1"/>
    </source>
</evidence>
<dbReference type="RefSeq" id="WP_130977239.1">
    <property type="nucleotide sequence ID" value="NZ_SISF01000023.1"/>
</dbReference>
<dbReference type="Proteomes" id="UP000294239">
    <property type="component" value="Unassembled WGS sequence"/>
</dbReference>
<dbReference type="SUPFAM" id="SSF161098">
    <property type="entry name" value="MetI-like"/>
    <property type="match status" value="1"/>
</dbReference>
<dbReference type="PANTHER" id="PTHR30151">
    <property type="entry name" value="ALKANE SULFONATE ABC TRANSPORTER-RELATED, MEMBRANE SUBUNIT"/>
    <property type="match status" value="1"/>
</dbReference>
<keyword evidence="4 7" id="KW-0812">Transmembrane</keyword>
<reference evidence="8 9" key="1">
    <citation type="submission" date="2019-02" db="EMBL/GenBank/DDBJ databases">
        <title>Current taxonomic status of genus Agrobacterium and description of Agrobacterium cavarae sp. nov. isolated from maize roots.</title>
        <authorList>
            <person name="Flores-Felix J.D."/>
            <person name="Menendez E."/>
            <person name="Ramirez-Bahena M.H."/>
            <person name="Garcia-Fraile P."/>
            <person name="Velazquez E."/>
        </authorList>
    </citation>
    <scope>NUCLEOTIDE SEQUENCE [LARGE SCALE GENOMIC DNA]</scope>
    <source>
        <strain evidence="8 9">RZME10</strain>
    </source>
</reference>
<keyword evidence="5 7" id="KW-1133">Transmembrane helix</keyword>
<keyword evidence="2" id="KW-0813">Transport</keyword>
<sequence length="102" mass="11302">MAVILAQSRIIELFLAPITVFVQITPIVAVAPLISMYAPNPRSAQLSDAFIVTFFPIMLNALQGLRDVDRGRADAVRLYTDSRWKMLTLLQIPSAILSFLLA</sequence>
<keyword evidence="6 7" id="KW-0472">Membrane</keyword>
<gene>
    <name evidence="8" type="ORF">EYC79_04280</name>
</gene>
<evidence type="ECO:0000256" key="3">
    <source>
        <dbReference type="ARBA" id="ARBA00022475"/>
    </source>
</evidence>
<evidence type="ECO:0000256" key="4">
    <source>
        <dbReference type="ARBA" id="ARBA00022692"/>
    </source>
</evidence>
<evidence type="ECO:0000256" key="5">
    <source>
        <dbReference type="ARBA" id="ARBA00022989"/>
    </source>
</evidence>
<dbReference type="EMBL" id="SISF01000023">
    <property type="protein sequence ID" value="TBN17029.1"/>
    <property type="molecule type" value="Genomic_DNA"/>
</dbReference>
<comment type="caution">
    <text evidence="8">The sequence shown here is derived from an EMBL/GenBank/DDBJ whole genome shotgun (WGS) entry which is preliminary data.</text>
</comment>
<keyword evidence="3" id="KW-1003">Cell membrane</keyword>
<proteinExistence type="predicted"/>
<comment type="subcellular location">
    <subcellularLocation>
        <location evidence="1">Cell membrane</location>
        <topology evidence="1">Multi-pass membrane protein</topology>
    </subcellularLocation>
</comment>
<feature type="transmembrane region" description="Helical" evidence="7">
    <location>
        <begin position="12"/>
        <end position="38"/>
    </location>
</feature>
<evidence type="ECO:0000313" key="9">
    <source>
        <dbReference type="Proteomes" id="UP000294239"/>
    </source>
</evidence>
<evidence type="ECO:0000256" key="2">
    <source>
        <dbReference type="ARBA" id="ARBA00022448"/>
    </source>
</evidence>
<evidence type="ECO:0000256" key="7">
    <source>
        <dbReference type="SAM" id="Phobius"/>
    </source>
</evidence>
<keyword evidence="9" id="KW-1185">Reference proteome</keyword>
<dbReference type="InterPro" id="IPR035906">
    <property type="entry name" value="MetI-like_sf"/>
</dbReference>